<proteinExistence type="predicted"/>
<evidence type="ECO:0008006" key="4">
    <source>
        <dbReference type="Google" id="ProtNLM"/>
    </source>
</evidence>
<keyword evidence="1" id="KW-0732">Signal</keyword>
<evidence type="ECO:0000313" key="3">
    <source>
        <dbReference type="Proteomes" id="UP001234216"/>
    </source>
</evidence>
<sequence length="304" mass="31095">MTNVSRPARALAAASLAVLSLAGCAADVAQAAPAHSDAATRVHGPHPVDVLLANKQLDVPGRLSAGTITFNFRTTDTKGHTVLLVRLKDGATVKDYLAQLATISHDPAHAAEAARTAADEAENLGGAVVDQSAPESFTTVLSAGTYHLLDFSSVGVSDPDPAVTSFQVTGHTRHAAVPAPDAVIVQADVDGKARYVVPDHLPADGTVLVTNESSAGEEATLTPVEPGTTDADLAAYFASFATGTQVANPFTGPTVGMPVMSPGRQGLMHYAIPAGTYALASYAVDPANGRRRAAEGMATVVTVR</sequence>
<evidence type="ECO:0000256" key="1">
    <source>
        <dbReference type="SAM" id="SignalP"/>
    </source>
</evidence>
<evidence type="ECO:0000313" key="2">
    <source>
        <dbReference type="EMBL" id="MDQ0908918.1"/>
    </source>
</evidence>
<dbReference type="Proteomes" id="UP001234216">
    <property type="component" value="Unassembled WGS sequence"/>
</dbReference>
<organism evidence="2 3">
    <name type="scientific">Streptomyces canus</name>
    <dbReference type="NCBI Taxonomy" id="58343"/>
    <lineage>
        <taxon>Bacteria</taxon>
        <taxon>Bacillati</taxon>
        <taxon>Actinomycetota</taxon>
        <taxon>Actinomycetes</taxon>
        <taxon>Kitasatosporales</taxon>
        <taxon>Streptomycetaceae</taxon>
        <taxon>Streptomyces</taxon>
        <taxon>Streptomyces aurantiacus group</taxon>
    </lineage>
</organism>
<dbReference type="AlphaFoldDB" id="A0AAW8FJF3"/>
<feature type="signal peptide" evidence="1">
    <location>
        <begin position="1"/>
        <end position="25"/>
    </location>
</feature>
<dbReference type="RefSeq" id="WP_306978550.1">
    <property type="nucleotide sequence ID" value="NZ_JAUSZV010000005.1"/>
</dbReference>
<dbReference type="EMBL" id="JAUSZV010000005">
    <property type="protein sequence ID" value="MDQ0908918.1"/>
    <property type="molecule type" value="Genomic_DNA"/>
</dbReference>
<feature type="chain" id="PRO_5043868962" description="DUF4397 domain-containing protein" evidence="1">
    <location>
        <begin position="26"/>
        <end position="304"/>
    </location>
</feature>
<protein>
    <recommendedName>
        <fullName evidence="4">DUF4397 domain-containing protein</fullName>
    </recommendedName>
</protein>
<name>A0AAW8FJF3_9ACTN</name>
<reference evidence="2" key="1">
    <citation type="submission" date="2023-07" db="EMBL/GenBank/DDBJ databases">
        <title>Comparative genomics of wheat-associated soil bacteria to identify genetic determinants of phenazine resistance.</title>
        <authorList>
            <person name="Mouncey N."/>
        </authorList>
    </citation>
    <scope>NUCLEOTIDE SEQUENCE</scope>
    <source>
        <strain evidence="2">V4I22</strain>
    </source>
</reference>
<dbReference type="PROSITE" id="PS51257">
    <property type="entry name" value="PROKAR_LIPOPROTEIN"/>
    <property type="match status" value="1"/>
</dbReference>
<gene>
    <name evidence="2" type="ORF">QFZ22_004903</name>
</gene>
<accession>A0AAW8FJF3</accession>
<comment type="caution">
    <text evidence="2">The sequence shown here is derived from an EMBL/GenBank/DDBJ whole genome shotgun (WGS) entry which is preliminary data.</text>
</comment>